<dbReference type="PANTHER" id="PTHR46577:SF1">
    <property type="entry name" value="HTH-TYPE TRANSCRIPTIONAL REGULATORY PROTEIN GABR"/>
    <property type="match status" value="1"/>
</dbReference>
<dbReference type="Pfam" id="PF00392">
    <property type="entry name" value="GntR"/>
    <property type="match status" value="1"/>
</dbReference>
<dbReference type="Proteomes" id="UP000184123">
    <property type="component" value="Unassembled WGS sequence"/>
</dbReference>
<evidence type="ECO:0000259" key="6">
    <source>
        <dbReference type="PROSITE" id="PS50949"/>
    </source>
</evidence>
<dbReference type="GO" id="GO:0003677">
    <property type="term" value="F:DNA binding"/>
    <property type="evidence" value="ECO:0007669"/>
    <property type="project" value="UniProtKB-KW"/>
</dbReference>
<reference evidence="8 9" key="1">
    <citation type="submission" date="2016-11" db="EMBL/GenBank/DDBJ databases">
        <authorList>
            <person name="Jaros S."/>
            <person name="Januszkiewicz K."/>
            <person name="Wedrychowicz H."/>
        </authorList>
    </citation>
    <scope>NUCLEOTIDE SEQUENCE [LARGE SCALE GENOMIC DNA]</scope>
    <source>
        <strain evidence="8 9">DSM 4740</strain>
    </source>
</reference>
<dbReference type="InterPro" id="IPR036388">
    <property type="entry name" value="WH-like_DNA-bd_sf"/>
</dbReference>
<dbReference type="SUPFAM" id="SSF46785">
    <property type="entry name" value="Winged helix' DNA-binding domain"/>
    <property type="match status" value="1"/>
</dbReference>
<evidence type="ECO:0000313" key="7">
    <source>
        <dbReference type="EMBL" id="GEN22442.1"/>
    </source>
</evidence>
<dbReference type="InterPro" id="IPR004839">
    <property type="entry name" value="Aminotransferase_I/II_large"/>
</dbReference>
<dbReference type="InterPro" id="IPR015421">
    <property type="entry name" value="PyrdxlP-dep_Trfase_major"/>
</dbReference>
<evidence type="ECO:0000256" key="4">
    <source>
        <dbReference type="ARBA" id="ARBA00023125"/>
    </source>
</evidence>
<reference evidence="7 10" key="2">
    <citation type="submission" date="2019-07" db="EMBL/GenBank/DDBJ databases">
        <title>Whole genome shotgun sequence of Halomonas cupida NBRC 102219.</title>
        <authorList>
            <person name="Hosoyama A."/>
            <person name="Uohara A."/>
            <person name="Ohji S."/>
            <person name="Ichikawa N."/>
        </authorList>
    </citation>
    <scope>NUCLEOTIDE SEQUENCE [LARGE SCALE GENOMIC DNA]</scope>
    <source>
        <strain evidence="7 10">NBRC 102219</strain>
    </source>
</reference>
<dbReference type="InterPro" id="IPR000524">
    <property type="entry name" value="Tscrpt_reg_HTH_GntR"/>
</dbReference>
<keyword evidence="2" id="KW-0663">Pyridoxal phosphate</keyword>
<dbReference type="Gene3D" id="1.10.10.10">
    <property type="entry name" value="Winged helix-like DNA-binding domain superfamily/Winged helix DNA-binding domain"/>
    <property type="match status" value="1"/>
</dbReference>
<evidence type="ECO:0000256" key="1">
    <source>
        <dbReference type="ARBA" id="ARBA00005384"/>
    </source>
</evidence>
<evidence type="ECO:0000313" key="8">
    <source>
        <dbReference type="EMBL" id="SHL40331.1"/>
    </source>
</evidence>
<sequence length="466" mass="51610">MTIWIPELESGARQAPRYRQIAESIGSAIATGDLSPGERLPPQRQLADALGVTVGTITRAYNEAQHRGWVQSRVGSGTYVCDEESAGLSFDVHVEGEDNGMIDMSLSFAPHHTWRQQCLRDALSEICQDPDAIAMASRYQADIGNPAHRKALADWLEHLGFTTRGELVVTQGGQHGLDLCLRTLTRPGELVAADALTYPGFNAAVRHAYLKPAGIPLDDDGMDIDALTRLCQRQVPRLVYITPDQNNPTGIALGEERRQQLAELARRHDFWLLEDHVQYLPPEDRGTSLLELAPERTLHVFSTAKVLSGGLRVGTLQVPQRLRDRIASSLRAETWMAPPLMAEAACRWIASPRADELIAWQTEEQQYRQQRASERLACYRPQGQLRGSNIWLPLPEGRRSSEVHALLESAGVRVSTPEPFCTGSEPAPQAIRLCVGSPHTRDALEKALEIIIEVLERGDTSPWSTL</sequence>
<gene>
    <name evidence="7" type="ORF">HCU01_03910</name>
    <name evidence="8" type="ORF">SAMN05660971_00454</name>
</gene>
<dbReference type="EMBL" id="BJXU01000013">
    <property type="protein sequence ID" value="GEN22442.1"/>
    <property type="molecule type" value="Genomic_DNA"/>
</dbReference>
<keyword evidence="3" id="KW-0805">Transcription regulation</keyword>
<feature type="domain" description="HTH gntR-type" evidence="6">
    <location>
        <begin position="15"/>
        <end position="83"/>
    </location>
</feature>
<dbReference type="SUPFAM" id="SSF53383">
    <property type="entry name" value="PLP-dependent transferases"/>
    <property type="match status" value="1"/>
</dbReference>
<dbReference type="SMART" id="SM00345">
    <property type="entry name" value="HTH_GNTR"/>
    <property type="match status" value="1"/>
</dbReference>
<evidence type="ECO:0000256" key="3">
    <source>
        <dbReference type="ARBA" id="ARBA00023015"/>
    </source>
</evidence>
<keyword evidence="5" id="KW-0804">Transcription</keyword>
<evidence type="ECO:0000313" key="9">
    <source>
        <dbReference type="Proteomes" id="UP000184123"/>
    </source>
</evidence>
<dbReference type="OrthoDB" id="9804020at2"/>
<dbReference type="Proteomes" id="UP000321726">
    <property type="component" value="Unassembled WGS sequence"/>
</dbReference>
<protein>
    <submittedName>
        <fullName evidence="8">Transcriptional regulator, GntR family</fullName>
    </submittedName>
</protein>
<dbReference type="Gene3D" id="3.90.1150.10">
    <property type="entry name" value="Aspartate Aminotransferase, domain 1"/>
    <property type="match status" value="1"/>
</dbReference>
<dbReference type="InterPro" id="IPR015422">
    <property type="entry name" value="PyrdxlP-dep_Trfase_small"/>
</dbReference>
<evidence type="ECO:0000256" key="2">
    <source>
        <dbReference type="ARBA" id="ARBA00022898"/>
    </source>
</evidence>
<dbReference type="STRING" id="44933.SAMN05660971_00454"/>
<keyword evidence="4" id="KW-0238">DNA-binding</keyword>
<name>A0A1M7AC45_9GAMM</name>
<dbReference type="GO" id="GO:0030170">
    <property type="term" value="F:pyridoxal phosphate binding"/>
    <property type="evidence" value="ECO:0007669"/>
    <property type="project" value="InterPro"/>
</dbReference>
<dbReference type="CDD" id="cd00609">
    <property type="entry name" value="AAT_like"/>
    <property type="match status" value="1"/>
</dbReference>
<evidence type="ECO:0000313" key="10">
    <source>
        <dbReference type="Proteomes" id="UP000321726"/>
    </source>
</evidence>
<dbReference type="InterPro" id="IPR051446">
    <property type="entry name" value="HTH_trans_reg/aminotransferase"/>
</dbReference>
<dbReference type="RefSeq" id="WP_073433382.1">
    <property type="nucleotide sequence ID" value="NZ_BJXU01000013.1"/>
</dbReference>
<dbReference type="Gene3D" id="3.40.640.10">
    <property type="entry name" value="Type I PLP-dependent aspartate aminotransferase-like (Major domain)"/>
    <property type="match status" value="1"/>
</dbReference>
<comment type="similarity">
    <text evidence="1">In the C-terminal section; belongs to the class-I pyridoxal-phosphate-dependent aminotransferase family.</text>
</comment>
<dbReference type="CDD" id="cd07377">
    <property type="entry name" value="WHTH_GntR"/>
    <property type="match status" value="1"/>
</dbReference>
<dbReference type="GO" id="GO:0003700">
    <property type="term" value="F:DNA-binding transcription factor activity"/>
    <property type="evidence" value="ECO:0007669"/>
    <property type="project" value="InterPro"/>
</dbReference>
<proteinExistence type="inferred from homology"/>
<accession>A0A1M7AC45</accession>
<dbReference type="InterPro" id="IPR015424">
    <property type="entry name" value="PyrdxlP-dep_Trfase"/>
</dbReference>
<dbReference type="PANTHER" id="PTHR46577">
    <property type="entry name" value="HTH-TYPE TRANSCRIPTIONAL REGULATORY PROTEIN GABR"/>
    <property type="match status" value="1"/>
</dbReference>
<dbReference type="InterPro" id="IPR036390">
    <property type="entry name" value="WH_DNA-bd_sf"/>
</dbReference>
<dbReference type="AlphaFoldDB" id="A0A1M7AC45"/>
<dbReference type="EMBL" id="FRCA01000001">
    <property type="protein sequence ID" value="SHL40331.1"/>
    <property type="molecule type" value="Genomic_DNA"/>
</dbReference>
<evidence type="ECO:0000256" key="5">
    <source>
        <dbReference type="ARBA" id="ARBA00023163"/>
    </source>
</evidence>
<dbReference type="PROSITE" id="PS50949">
    <property type="entry name" value="HTH_GNTR"/>
    <property type="match status" value="1"/>
</dbReference>
<dbReference type="Pfam" id="PF00155">
    <property type="entry name" value="Aminotran_1_2"/>
    <property type="match status" value="1"/>
</dbReference>
<keyword evidence="10" id="KW-1185">Reference proteome</keyword>
<organism evidence="8 9">
    <name type="scientific">Halomonas cupida</name>
    <dbReference type="NCBI Taxonomy" id="44933"/>
    <lineage>
        <taxon>Bacteria</taxon>
        <taxon>Pseudomonadati</taxon>
        <taxon>Pseudomonadota</taxon>
        <taxon>Gammaproteobacteria</taxon>
        <taxon>Oceanospirillales</taxon>
        <taxon>Halomonadaceae</taxon>
        <taxon>Halomonas</taxon>
    </lineage>
</organism>